<reference evidence="1" key="1">
    <citation type="journal article" date="2018" name="Genome Biol.">
        <title>SKESA: strategic k-mer extension for scrupulous assemblies.</title>
        <authorList>
            <person name="Souvorov A."/>
            <person name="Agarwala R."/>
            <person name="Lipman D.J."/>
        </authorList>
    </citation>
    <scope>NUCLEOTIDE SEQUENCE</scope>
    <source>
        <strain evidence="1">Salmonella enterica</strain>
    </source>
</reference>
<accession>A0A5H5PSJ7</accession>
<dbReference type="RefSeq" id="WP_094790187.1">
    <property type="nucleotide sequence ID" value="NZ_JAGEOP010000003.1"/>
</dbReference>
<protein>
    <submittedName>
        <fullName evidence="1">Phage gp6-like head-tail connector protein</fullName>
    </submittedName>
</protein>
<dbReference type="AlphaFoldDB" id="A0A5H5PSJ7"/>
<proteinExistence type="predicted"/>
<reference evidence="1" key="2">
    <citation type="submission" date="2018-07" db="EMBL/GenBank/DDBJ databases">
        <authorList>
            <consortium name="NCBI Pathogen Detection Project"/>
        </authorList>
    </citation>
    <scope>NUCLEOTIDE SEQUENCE</scope>
    <source>
        <strain evidence="1">Salmonella enterica</strain>
    </source>
</reference>
<evidence type="ECO:0000313" key="1">
    <source>
        <dbReference type="EMBL" id="HAE3895034.1"/>
    </source>
</evidence>
<comment type="caution">
    <text evidence="1">The sequence shown here is derived from an EMBL/GenBank/DDBJ whole genome shotgun (WGS) entry which is preliminary data.</text>
</comment>
<name>A0A5H5PSJ7_SALET</name>
<gene>
    <name evidence="1" type="ORF">G4B05_002965</name>
</gene>
<dbReference type="EMBL" id="DAARTQ010000017">
    <property type="protein sequence ID" value="HAE3895034.1"/>
    <property type="molecule type" value="Genomic_DNA"/>
</dbReference>
<organism evidence="1">
    <name type="scientific">Salmonella enterica subsp. enterica serovar Heidelberg</name>
    <dbReference type="NCBI Taxonomy" id="611"/>
    <lineage>
        <taxon>Bacteria</taxon>
        <taxon>Pseudomonadati</taxon>
        <taxon>Pseudomonadota</taxon>
        <taxon>Gammaproteobacteria</taxon>
        <taxon>Enterobacterales</taxon>
        <taxon>Enterobacteriaceae</taxon>
        <taxon>Salmonella</taxon>
    </lineage>
</organism>
<sequence length="294" mass="32558">MNERELSLIKALGEEFGAAIKKMADDFQQALEKTASNLEKKLEDVRQSIPEFQPVEIPDVSKMVADAVSEIELPKAPELPDLNQIIADATESAVKQAFESIPVPKDGKSVTVDDLRPLVEEVVNALIPDPVDVEKLAQDLLSKIPVPEPGSNGRDALAIELEPFIDDKKSYPRGTYATHKGGLWRSHEKTHGMRGWECIVDGVSGIDIKQDNQRTFSIYLERASGTVEVKSFDIPVTIYRDVFKSGTEYHPGDTVTWGGCMWHCNEKTCDKPGETGSKGWTLAVKKGRDLRDKP</sequence>